<comment type="caution">
    <text evidence="5">The sequence shown here is derived from an EMBL/GenBank/DDBJ whole genome shotgun (WGS) entry which is preliminary data.</text>
</comment>
<dbReference type="PANTHER" id="PTHR34698:SF2">
    <property type="entry name" value="5-OXOPROLINASE SUBUNIT B"/>
    <property type="match status" value="1"/>
</dbReference>
<dbReference type="NCBIfam" id="TIGR00370">
    <property type="entry name" value="5-oxoprolinase subunit PxpB"/>
    <property type="match status" value="1"/>
</dbReference>
<evidence type="ECO:0000256" key="3">
    <source>
        <dbReference type="ARBA" id="ARBA00022840"/>
    </source>
</evidence>
<evidence type="ECO:0000256" key="1">
    <source>
        <dbReference type="ARBA" id="ARBA00022741"/>
    </source>
</evidence>
<dbReference type="InterPro" id="IPR003833">
    <property type="entry name" value="CT_C_D"/>
</dbReference>
<feature type="domain" description="Carboxyltransferase" evidence="4">
    <location>
        <begin position="5"/>
        <end position="206"/>
    </location>
</feature>
<dbReference type="SUPFAM" id="SSF50891">
    <property type="entry name" value="Cyclophilin-like"/>
    <property type="match status" value="1"/>
</dbReference>
<evidence type="ECO:0000313" key="5">
    <source>
        <dbReference type="EMBL" id="REE07875.1"/>
    </source>
</evidence>
<dbReference type="GO" id="GO:0016787">
    <property type="term" value="F:hydrolase activity"/>
    <property type="evidence" value="ECO:0007669"/>
    <property type="project" value="UniProtKB-KW"/>
</dbReference>
<dbReference type="SMART" id="SM00796">
    <property type="entry name" value="AHS1"/>
    <property type="match status" value="1"/>
</dbReference>
<accession>A0A3D9LKU2</accession>
<dbReference type="OrthoDB" id="9778567at2"/>
<dbReference type="InterPro" id="IPR029000">
    <property type="entry name" value="Cyclophilin-like_dom_sf"/>
</dbReference>
<dbReference type="Proteomes" id="UP000256919">
    <property type="component" value="Unassembled WGS sequence"/>
</dbReference>
<organism evidence="5 6">
    <name type="scientific">Winogradskyella pacifica</name>
    <dbReference type="NCBI Taxonomy" id="664642"/>
    <lineage>
        <taxon>Bacteria</taxon>
        <taxon>Pseudomonadati</taxon>
        <taxon>Bacteroidota</taxon>
        <taxon>Flavobacteriia</taxon>
        <taxon>Flavobacteriales</taxon>
        <taxon>Flavobacteriaceae</taxon>
        <taxon>Winogradskyella</taxon>
    </lineage>
</organism>
<dbReference type="Gene3D" id="2.40.100.10">
    <property type="entry name" value="Cyclophilin-like"/>
    <property type="match status" value="1"/>
</dbReference>
<dbReference type="GO" id="GO:0005524">
    <property type="term" value="F:ATP binding"/>
    <property type="evidence" value="ECO:0007669"/>
    <property type="project" value="UniProtKB-KW"/>
</dbReference>
<gene>
    <name evidence="5" type="ORF">DFQ09_11069</name>
</gene>
<keyword evidence="6" id="KW-1185">Reference proteome</keyword>
<dbReference type="SUPFAM" id="SSF160467">
    <property type="entry name" value="PH0987 N-terminal domain-like"/>
    <property type="match status" value="1"/>
</dbReference>
<dbReference type="Pfam" id="PF02682">
    <property type="entry name" value="CT_C_D"/>
    <property type="match status" value="1"/>
</dbReference>
<dbReference type="InterPro" id="IPR010016">
    <property type="entry name" value="PxpB"/>
</dbReference>
<dbReference type="PANTHER" id="PTHR34698">
    <property type="entry name" value="5-OXOPROLINASE SUBUNIT B"/>
    <property type="match status" value="1"/>
</dbReference>
<proteinExistence type="predicted"/>
<reference evidence="5 6" key="1">
    <citation type="submission" date="2018-07" db="EMBL/GenBank/DDBJ databases">
        <title>Genomic Encyclopedia of Type Strains, Phase III (KMG-III): the genomes of soil and plant-associated and newly described type strains.</title>
        <authorList>
            <person name="Whitman W."/>
        </authorList>
    </citation>
    <scope>NUCLEOTIDE SEQUENCE [LARGE SCALE GENOMIC DNA]</scope>
    <source>
        <strain evidence="5 6">CECT 7948</strain>
    </source>
</reference>
<sequence>MSFQLQYSQYNEHSILVEWPAIIDEKILQDILIFKEKIENKYTKQSIQVISAYSSILIFYNITIDNVNDVFLDLKELYSSQRNLKQIESKTFRVPVCYDPEFAMDLEAYSEEIKLPKDTIIRLHSDPIYRVCFIGFLPGFLYLGGLNSTLHLDRKLTPNLNIKKGSVGIGGKQTGIYPQDSPGGWHIIGNSPIELFNPKHNPPCFIKAGDRVKFHPISKLEHQKMKSEINNPKFDFKTLLLND</sequence>
<dbReference type="Gene3D" id="3.30.1360.40">
    <property type="match status" value="1"/>
</dbReference>
<evidence type="ECO:0000313" key="6">
    <source>
        <dbReference type="Proteomes" id="UP000256919"/>
    </source>
</evidence>
<keyword evidence="3" id="KW-0067">ATP-binding</keyword>
<dbReference type="AlphaFoldDB" id="A0A3D9LKU2"/>
<name>A0A3D9LKU2_9FLAO</name>
<keyword evidence="2" id="KW-0378">Hydrolase</keyword>
<keyword evidence="1" id="KW-0547">Nucleotide-binding</keyword>
<dbReference type="RefSeq" id="WP_115812535.1">
    <property type="nucleotide sequence ID" value="NZ_QREI01000010.1"/>
</dbReference>
<evidence type="ECO:0000259" key="4">
    <source>
        <dbReference type="SMART" id="SM00796"/>
    </source>
</evidence>
<evidence type="ECO:0000256" key="2">
    <source>
        <dbReference type="ARBA" id="ARBA00022801"/>
    </source>
</evidence>
<protein>
    <submittedName>
        <fullName evidence="5">Inhibitor of KinA</fullName>
    </submittedName>
</protein>
<dbReference type="EMBL" id="QREI01000010">
    <property type="protein sequence ID" value="REE07875.1"/>
    <property type="molecule type" value="Genomic_DNA"/>
</dbReference>